<dbReference type="GO" id="GO:0005737">
    <property type="term" value="C:cytoplasm"/>
    <property type="evidence" value="ECO:0007669"/>
    <property type="project" value="TreeGrafter"/>
</dbReference>
<dbReference type="InterPro" id="IPR027417">
    <property type="entry name" value="P-loop_NTPase"/>
</dbReference>
<gene>
    <name evidence="2" type="ORF">ALO40_100284</name>
</gene>
<organism evidence="2 3">
    <name type="scientific">Pseudomonas syringae pv. viburni</name>
    <dbReference type="NCBI Taxonomy" id="251703"/>
    <lineage>
        <taxon>Bacteria</taxon>
        <taxon>Pseudomonadati</taxon>
        <taxon>Pseudomonadota</taxon>
        <taxon>Gammaproteobacteria</taxon>
        <taxon>Pseudomonadales</taxon>
        <taxon>Pseudomonadaceae</taxon>
        <taxon>Pseudomonas</taxon>
    </lineage>
</organism>
<comment type="caution">
    <text evidence="2">The sequence shown here is derived from an EMBL/GenBank/DDBJ whole genome shotgun (WGS) entry which is preliminary data.</text>
</comment>
<dbReference type="EMBL" id="LJRR01000397">
    <property type="protein sequence ID" value="KPZ10355.1"/>
    <property type="molecule type" value="Genomic_DNA"/>
</dbReference>
<evidence type="ECO:0000313" key="3">
    <source>
        <dbReference type="Proteomes" id="UP000050317"/>
    </source>
</evidence>
<evidence type="ECO:0000259" key="1">
    <source>
        <dbReference type="Pfam" id="PF02492"/>
    </source>
</evidence>
<evidence type="ECO:0000313" key="2">
    <source>
        <dbReference type="EMBL" id="KPZ10355.1"/>
    </source>
</evidence>
<dbReference type="CDD" id="cd03112">
    <property type="entry name" value="CobW-like"/>
    <property type="match status" value="1"/>
</dbReference>
<dbReference type="InterPro" id="IPR003495">
    <property type="entry name" value="CobW/HypB/UreG_nucleotide-bd"/>
</dbReference>
<feature type="domain" description="CobW/HypB/UreG nucleotide-binding" evidence="1">
    <location>
        <begin position="78"/>
        <end position="245"/>
    </location>
</feature>
<name>A0A0Q0CGD3_9PSED</name>
<dbReference type="PANTHER" id="PTHR13748:SF46">
    <property type="entry name" value="ZINC CHAPERONE YEIR"/>
    <property type="match status" value="1"/>
</dbReference>
<proteinExistence type="predicted"/>
<dbReference type="InterPro" id="IPR051316">
    <property type="entry name" value="Zinc-reg_GTPase_activator"/>
</dbReference>
<dbReference type="PANTHER" id="PTHR13748">
    <property type="entry name" value="COBW-RELATED"/>
    <property type="match status" value="1"/>
</dbReference>
<dbReference type="AlphaFoldDB" id="A0A0Q0CGD3"/>
<accession>A0A0Q0CGD3</accession>
<sequence length="411" mass="44489">MSWNRLAGILIFSWQTLTSSRSAWLCTRHASAHAVPENTASSISARRAVGCITCIVTFPCSSMNHALFKSDPMLQNIPTHVIGGPLGAGKTSLIKRLLAQKPAHERWAVLINEFGQIGLDAALLTTTADGIALGEVAGGCLCCVNGVPFQIGLGRLLRKARPDRLLIEPSGLGHPAQLMAQLREAPWRGVLTVQPGVMVLDAAAMAAGQPLPATQQEALAEAGLVVMNKSEQLDEAARQALAEQMKPCALLWTRHADLPLNRLPGFVNCTAVDKQVVDNLTLPNSIGQLPALWADLNAPICLSQASAEGWSVGWRWHPSQQFDLQRVLHWLEGMAWRRAKMVIHSEGGWYSGNVLEGAPLAWQISEWRQDSRLELIFSAPQDVDTLQAQMAGCLAATASTSDEIDAIRSFE</sequence>
<dbReference type="Proteomes" id="UP000050317">
    <property type="component" value="Unassembled WGS sequence"/>
</dbReference>
<reference evidence="2 3" key="1">
    <citation type="submission" date="2015-09" db="EMBL/GenBank/DDBJ databases">
        <title>Genome announcement of multiple Pseudomonas syringae strains.</title>
        <authorList>
            <person name="Thakur S."/>
            <person name="Wang P.W."/>
            <person name="Gong Y."/>
            <person name="Weir B.S."/>
            <person name="Guttman D.S."/>
        </authorList>
    </citation>
    <scope>NUCLEOTIDE SEQUENCE [LARGE SCALE GENOMIC DNA]</scope>
    <source>
        <strain evidence="2 3">ICMP3963</strain>
    </source>
</reference>
<dbReference type="Gene3D" id="3.40.50.300">
    <property type="entry name" value="P-loop containing nucleotide triphosphate hydrolases"/>
    <property type="match status" value="1"/>
</dbReference>
<dbReference type="Pfam" id="PF02492">
    <property type="entry name" value="cobW"/>
    <property type="match status" value="1"/>
</dbReference>
<dbReference type="PATRIC" id="fig|251703.9.peg.4331"/>
<dbReference type="SUPFAM" id="SSF52540">
    <property type="entry name" value="P-loop containing nucleoside triphosphate hydrolases"/>
    <property type="match status" value="1"/>
</dbReference>
<protein>
    <submittedName>
        <fullName evidence="2">Putative CobW-related G3E family GTPase</fullName>
    </submittedName>
</protein>